<name>A0A1H5TFK5_9VIBR</name>
<keyword evidence="2" id="KW-1185">Reference proteome</keyword>
<evidence type="ECO:0000313" key="1">
    <source>
        <dbReference type="EMBL" id="SEF60871.1"/>
    </source>
</evidence>
<dbReference type="RefSeq" id="WP_103878820.1">
    <property type="nucleotide sequence ID" value="NZ_FNVG01000002.1"/>
</dbReference>
<accession>A0A1H5TFK5</accession>
<gene>
    <name evidence="1" type="ORF">SAMN04488244_102218</name>
</gene>
<reference evidence="2" key="1">
    <citation type="submission" date="2016-10" db="EMBL/GenBank/DDBJ databases">
        <authorList>
            <person name="Varghese N."/>
            <person name="Submissions S."/>
        </authorList>
    </citation>
    <scope>NUCLEOTIDE SEQUENCE [LARGE SCALE GENOMIC DNA]</scope>
    <source>
        <strain evidence="2">CGMCC 1.7062</strain>
    </source>
</reference>
<dbReference type="Proteomes" id="UP000236721">
    <property type="component" value="Unassembled WGS sequence"/>
</dbReference>
<dbReference type="EMBL" id="FNVG01000002">
    <property type="protein sequence ID" value="SEF60871.1"/>
    <property type="molecule type" value="Genomic_DNA"/>
</dbReference>
<sequence>MKKAAILLTALALTGCQTEDIQDILNGETTVFTVAGAEFDGTGVMTAGYYSLEHIVTNTDTTLPEDMPQVGKEALTAAGVEVTSGKICGSLDTSGDVCFTEGDNTSCLPDDISMLGLEMYKISLTDVEAAAEAGFYPKIAADIGGAYIDLGSSIETVNCADLI</sequence>
<evidence type="ECO:0000313" key="2">
    <source>
        <dbReference type="Proteomes" id="UP000236721"/>
    </source>
</evidence>
<dbReference type="PROSITE" id="PS51257">
    <property type="entry name" value="PROKAR_LIPOPROTEIN"/>
    <property type="match status" value="1"/>
</dbReference>
<protein>
    <submittedName>
        <fullName evidence="1">Uncharacterized protein</fullName>
    </submittedName>
</protein>
<dbReference type="AlphaFoldDB" id="A0A1H5TFK5"/>
<organism evidence="1 2">
    <name type="scientific">Vibrio hangzhouensis</name>
    <dbReference type="NCBI Taxonomy" id="462991"/>
    <lineage>
        <taxon>Bacteria</taxon>
        <taxon>Pseudomonadati</taxon>
        <taxon>Pseudomonadota</taxon>
        <taxon>Gammaproteobacteria</taxon>
        <taxon>Vibrionales</taxon>
        <taxon>Vibrionaceae</taxon>
        <taxon>Vibrio</taxon>
    </lineage>
</organism>
<proteinExistence type="predicted"/>
<dbReference type="OrthoDB" id="5814438at2"/>